<gene>
    <name evidence="1" type="ORF">GCM10011491_34970</name>
</gene>
<dbReference type="EMBL" id="BMHH01000017">
    <property type="protein sequence ID" value="GGB03892.1"/>
    <property type="molecule type" value="Genomic_DNA"/>
</dbReference>
<proteinExistence type="predicted"/>
<accession>A0A916WIQ8</accession>
<sequence length="117" mass="12216">MTLAVTSPSGTKAGSKEAPLLATLTNLTVLTGGAVYKLVWSAVGVTFDNNNQELLMDPFVATTGYAVNTTMTPGTSAIGTAVTLTWRLNSVAPDHTVTHGGLRARMMPIKSADLHTK</sequence>
<name>A0A916WIQ8_9HYPH</name>
<evidence type="ECO:0000313" key="1">
    <source>
        <dbReference type="EMBL" id="GGB03892.1"/>
    </source>
</evidence>
<protein>
    <submittedName>
        <fullName evidence="1">Uncharacterized protein</fullName>
    </submittedName>
</protein>
<evidence type="ECO:0000313" key="2">
    <source>
        <dbReference type="Proteomes" id="UP000646478"/>
    </source>
</evidence>
<dbReference type="RefSeq" id="WP_188825492.1">
    <property type="nucleotide sequence ID" value="NZ_BMHH01000017.1"/>
</dbReference>
<dbReference type="Proteomes" id="UP000646478">
    <property type="component" value="Unassembled WGS sequence"/>
</dbReference>
<organism evidence="1 2">
    <name type="scientific">Brucella endophytica</name>
    <dbReference type="NCBI Taxonomy" id="1963359"/>
    <lineage>
        <taxon>Bacteria</taxon>
        <taxon>Pseudomonadati</taxon>
        <taxon>Pseudomonadota</taxon>
        <taxon>Alphaproteobacteria</taxon>
        <taxon>Hyphomicrobiales</taxon>
        <taxon>Brucellaceae</taxon>
        <taxon>Brucella/Ochrobactrum group</taxon>
        <taxon>Brucella</taxon>
    </lineage>
</organism>
<reference evidence="1" key="2">
    <citation type="submission" date="2020-09" db="EMBL/GenBank/DDBJ databases">
        <authorList>
            <person name="Sun Q."/>
            <person name="Zhou Y."/>
        </authorList>
    </citation>
    <scope>NUCLEOTIDE SEQUENCE</scope>
    <source>
        <strain evidence="1">CGMCC 1.15082</strain>
    </source>
</reference>
<keyword evidence="2" id="KW-1185">Reference proteome</keyword>
<dbReference type="AlphaFoldDB" id="A0A916WIQ8"/>
<reference evidence="1" key="1">
    <citation type="journal article" date="2014" name="Int. J. Syst. Evol. Microbiol.">
        <title>Complete genome sequence of Corynebacterium casei LMG S-19264T (=DSM 44701T), isolated from a smear-ripened cheese.</title>
        <authorList>
            <consortium name="US DOE Joint Genome Institute (JGI-PGF)"/>
            <person name="Walter F."/>
            <person name="Albersmeier A."/>
            <person name="Kalinowski J."/>
            <person name="Ruckert C."/>
        </authorList>
    </citation>
    <scope>NUCLEOTIDE SEQUENCE</scope>
    <source>
        <strain evidence="1">CGMCC 1.15082</strain>
    </source>
</reference>
<comment type="caution">
    <text evidence="1">The sequence shown here is derived from an EMBL/GenBank/DDBJ whole genome shotgun (WGS) entry which is preliminary data.</text>
</comment>